<dbReference type="RefSeq" id="WP_025357890.1">
    <property type="nucleotide sequence ID" value="NZ_BAAABQ010000001.1"/>
</dbReference>
<dbReference type="Gene3D" id="1.20.120.450">
    <property type="entry name" value="dinb family like domain"/>
    <property type="match status" value="1"/>
</dbReference>
<gene>
    <name evidence="1" type="ORF">BC739_001778</name>
</gene>
<accession>A0ABR6BCH6</accession>
<dbReference type="SUPFAM" id="SSF109854">
    <property type="entry name" value="DinB/YfiT-like putative metalloenzymes"/>
    <property type="match status" value="1"/>
</dbReference>
<proteinExistence type="predicted"/>
<evidence type="ECO:0008006" key="3">
    <source>
        <dbReference type="Google" id="ProtNLM"/>
    </source>
</evidence>
<dbReference type="Pfam" id="PF04978">
    <property type="entry name" value="MST"/>
    <property type="match status" value="1"/>
</dbReference>
<dbReference type="InterPro" id="IPR007061">
    <property type="entry name" value="MST-like"/>
</dbReference>
<name>A0ABR6BCH6_9PSEU</name>
<evidence type="ECO:0000313" key="1">
    <source>
        <dbReference type="EMBL" id="MBA8924581.1"/>
    </source>
</evidence>
<reference evidence="1 2" key="1">
    <citation type="submission" date="2020-08" db="EMBL/GenBank/DDBJ databases">
        <title>Genomic Encyclopedia of Archaeal and Bacterial Type Strains, Phase II (KMG-II): from individual species to whole genera.</title>
        <authorList>
            <person name="Goeker M."/>
        </authorList>
    </citation>
    <scope>NUCLEOTIDE SEQUENCE [LARGE SCALE GENOMIC DNA]</scope>
    <source>
        <strain evidence="1 2">DSM 43850</strain>
    </source>
</reference>
<protein>
    <recommendedName>
        <fullName evidence="3">DinB family protein</fullName>
    </recommendedName>
</protein>
<keyword evidence="2" id="KW-1185">Reference proteome</keyword>
<dbReference type="EMBL" id="JACJID010000001">
    <property type="protein sequence ID" value="MBA8924581.1"/>
    <property type="molecule type" value="Genomic_DNA"/>
</dbReference>
<dbReference type="Proteomes" id="UP000517916">
    <property type="component" value="Unassembled WGS sequence"/>
</dbReference>
<organism evidence="1 2">
    <name type="scientific">Kutzneria viridogrisea</name>
    <dbReference type="NCBI Taxonomy" id="47990"/>
    <lineage>
        <taxon>Bacteria</taxon>
        <taxon>Bacillati</taxon>
        <taxon>Actinomycetota</taxon>
        <taxon>Actinomycetes</taxon>
        <taxon>Pseudonocardiales</taxon>
        <taxon>Pseudonocardiaceae</taxon>
        <taxon>Kutzneria</taxon>
    </lineage>
</organism>
<evidence type="ECO:0000313" key="2">
    <source>
        <dbReference type="Proteomes" id="UP000517916"/>
    </source>
</evidence>
<sequence length="166" mass="18435">MMVPPISDERSGLLTFLAKQRAAVRATVRGLSEQQARKAASASDLSPLSVLRHVSRSERRWVVAGLAGRPLPGLWPITDWENEFVLDESDTVARWLADYEETARLTEQIVAELPSLDVPCALPEAAQWSARWVLLHLIEETARHAGHADIVRECLDGAKAHQLVDQ</sequence>
<dbReference type="InterPro" id="IPR034660">
    <property type="entry name" value="DinB/YfiT-like"/>
</dbReference>
<comment type="caution">
    <text evidence="1">The sequence shown here is derived from an EMBL/GenBank/DDBJ whole genome shotgun (WGS) entry which is preliminary data.</text>
</comment>